<evidence type="ECO:0000313" key="1">
    <source>
        <dbReference type="EMBL" id="KRN80457.1"/>
    </source>
</evidence>
<accession>A0A0R2JTQ4</accession>
<keyword evidence="2" id="KW-1185">Reference proteome</keyword>
<sequence length="166" mass="18421">MKIDEAKFVEEAEAEEFASKQFESTLAKLKTDPTKVLKPLCEFIEAAINSDKIASADLTVKDAEVCIKLQTSIINLPLNYSKNINKIMVGDGDVDVNVYMIITSPNINKSKLRIDELDDSVSFLEKATGEDLERFVAWTKDQLEIISGNKKAETETSASKDEAKKA</sequence>
<reference evidence="1 2" key="1">
    <citation type="journal article" date="2015" name="Genome Announc.">
        <title>Expanding the biotechnology potential of lactobacilli through comparative genomics of 213 strains and associated genera.</title>
        <authorList>
            <person name="Sun Z."/>
            <person name="Harris H.M."/>
            <person name="McCann A."/>
            <person name="Guo C."/>
            <person name="Argimon S."/>
            <person name="Zhang W."/>
            <person name="Yang X."/>
            <person name="Jeffery I.B."/>
            <person name="Cooney J.C."/>
            <person name="Kagawa T.F."/>
            <person name="Liu W."/>
            <person name="Song Y."/>
            <person name="Salvetti E."/>
            <person name="Wrobel A."/>
            <person name="Rasinkangas P."/>
            <person name="Parkhill J."/>
            <person name="Rea M.C."/>
            <person name="O'Sullivan O."/>
            <person name="Ritari J."/>
            <person name="Douillard F.P."/>
            <person name="Paul Ross R."/>
            <person name="Yang R."/>
            <person name="Briner A.E."/>
            <person name="Felis G.E."/>
            <person name="de Vos W.M."/>
            <person name="Barrangou R."/>
            <person name="Klaenhammer T.R."/>
            <person name="Caufield P.W."/>
            <person name="Cui Y."/>
            <person name="Zhang H."/>
            <person name="O'Toole P.W."/>
        </authorList>
    </citation>
    <scope>NUCLEOTIDE SEQUENCE [LARGE SCALE GENOMIC DNA]</scope>
    <source>
        <strain evidence="1 2">DSM 20690</strain>
    </source>
</reference>
<dbReference type="OrthoDB" id="2148857at2"/>
<proteinExistence type="predicted"/>
<dbReference type="PATRIC" id="fig|1122148.6.peg.36"/>
<comment type="caution">
    <text evidence="1">The sequence shown here is derived from an EMBL/GenBank/DDBJ whole genome shotgun (WGS) entry which is preliminary data.</text>
</comment>
<evidence type="ECO:0000313" key="2">
    <source>
        <dbReference type="Proteomes" id="UP000051565"/>
    </source>
</evidence>
<dbReference type="AlphaFoldDB" id="A0A0R2JTQ4"/>
<dbReference type="Proteomes" id="UP000051565">
    <property type="component" value="Unassembled WGS sequence"/>
</dbReference>
<dbReference type="GeneID" id="61249472"/>
<dbReference type="RefSeq" id="WP_054646600.1">
    <property type="nucleotide sequence ID" value="NZ_FUXS01000006.1"/>
</dbReference>
<name>A0A0R2JTQ4_9LACO</name>
<dbReference type="STRING" id="53444.AYR59_01075"/>
<organism evidence="1 2">
    <name type="scientific">Fructilactobacillus lindneri DSM 20690 = JCM 11027</name>
    <dbReference type="NCBI Taxonomy" id="1122148"/>
    <lineage>
        <taxon>Bacteria</taxon>
        <taxon>Bacillati</taxon>
        <taxon>Bacillota</taxon>
        <taxon>Bacilli</taxon>
        <taxon>Lactobacillales</taxon>
        <taxon>Lactobacillaceae</taxon>
        <taxon>Fructilactobacillus</taxon>
    </lineage>
</organism>
<gene>
    <name evidence="1" type="ORF">IV52_GL000031</name>
</gene>
<dbReference type="EMBL" id="JQBT01000010">
    <property type="protein sequence ID" value="KRN80457.1"/>
    <property type="molecule type" value="Genomic_DNA"/>
</dbReference>
<protein>
    <submittedName>
        <fullName evidence="1">Uncharacterized protein</fullName>
    </submittedName>
</protein>